<evidence type="ECO:0000313" key="1">
    <source>
        <dbReference type="EMBL" id="MCE7511302.1"/>
    </source>
</evidence>
<comment type="caution">
    <text evidence="1">The sequence shown here is derived from an EMBL/GenBank/DDBJ whole genome shotgun (WGS) entry which is preliminary data.</text>
</comment>
<protein>
    <submittedName>
        <fullName evidence="1">Uncharacterized protein</fullName>
    </submittedName>
</protein>
<gene>
    <name evidence="1" type="ORF">LZG35_21930</name>
</gene>
<accession>A0A9Q3WAF2</accession>
<dbReference type="Proteomes" id="UP001107961">
    <property type="component" value="Unassembled WGS sequence"/>
</dbReference>
<name>A0A9Q3WAF2_9GAMM</name>
<proteinExistence type="predicted"/>
<sequence>MSHLDLQHRVIRGTFYARSAVDHFTRWKTTGSPAAQIHARHCAYMAGRFRLVLPGDLGRIADLRRQFCRGFLDSIQSDYEQQLVHADVHALTPSTSTEVL</sequence>
<evidence type="ECO:0000313" key="2">
    <source>
        <dbReference type="Proteomes" id="UP001107961"/>
    </source>
</evidence>
<dbReference type="EMBL" id="JAJVKT010000051">
    <property type="protein sequence ID" value="MCE7511302.1"/>
    <property type="molecule type" value="Genomic_DNA"/>
</dbReference>
<keyword evidence="2" id="KW-1185">Reference proteome</keyword>
<organism evidence="1 2">
    <name type="scientific">Alloalcanivorax xenomutans</name>
    <dbReference type="NCBI Taxonomy" id="1094342"/>
    <lineage>
        <taxon>Bacteria</taxon>
        <taxon>Pseudomonadati</taxon>
        <taxon>Pseudomonadota</taxon>
        <taxon>Gammaproteobacteria</taxon>
        <taxon>Oceanospirillales</taxon>
        <taxon>Alcanivoracaceae</taxon>
        <taxon>Alloalcanivorax</taxon>
    </lineage>
</organism>
<dbReference type="RefSeq" id="WP_203384961.1">
    <property type="nucleotide sequence ID" value="NZ_JAJVKS010000019.1"/>
</dbReference>
<dbReference type="AlphaFoldDB" id="A0A9Q3WAF2"/>
<reference evidence="1" key="1">
    <citation type="submission" date="2022-01" db="EMBL/GenBank/DDBJ databases">
        <authorList>
            <person name="Karlyshev A.V."/>
            <person name="Jaspars M."/>
        </authorList>
    </citation>
    <scope>NUCLEOTIDE SEQUENCE</scope>
    <source>
        <strain evidence="1">AGSA3-2</strain>
    </source>
</reference>